<evidence type="ECO:0000313" key="2">
    <source>
        <dbReference type="Proteomes" id="UP000006976"/>
    </source>
</evidence>
<sequence length="60" mass="6614">MPSGTIGSLLNLNENDEEKIIESAVNVLSKCLSLEKLCTRTGYIGTPYELYETEGIYIVS</sequence>
<accession>A0ABC9QX54</accession>
<dbReference type="EMBL" id="AHEV01000041">
    <property type="protein sequence ID" value="EJR32101.1"/>
    <property type="molecule type" value="Genomic_DNA"/>
</dbReference>
<evidence type="ECO:0000313" key="1">
    <source>
        <dbReference type="EMBL" id="EJR32101.1"/>
    </source>
</evidence>
<comment type="caution">
    <text evidence="1">The sequence shown here is derived from an EMBL/GenBank/DDBJ whole genome shotgun (WGS) entry which is preliminary data.</text>
</comment>
<dbReference type="Proteomes" id="UP000006976">
    <property type="component" value="Unassembled WGS sequence"/>
</dbReference>
<reference evidence="1 2" key="1">
    <citation type="submission" date="2012-04" db="EMBL/GenBank/DDBJ databases">
        <title>The Genome Sequence of Bacillus cereus VD078.</title>
        <authorList>
            <consortium name="The Broad Institute Genome Sequencing Platform"/>
            <consortium name="The Broad Institute Genome Sequencing Center for Infectious Disease"/>
            <person name="Feldgarden M."/>
            <person name="Van der Auwera G.A."/>
            <person name="Mahillon J."/>
            <person name="Duprez V."/>
            <person name="Timmery S."/>
            <person name="Mattelet C."/>
            <person name="Dierick K."/>
            <person name="Sun M."/>
            <person name="Yu Z."/>
            <person name="Zhu L."/>
            <person name="Hu X."/>
            <person name="Shank E.B."/>
            <person name="Swiecicka I."/>
            <person name="Hansen B.M."/>
            <person name="Andrup L."/>
            <person name="Young S.K."/>
            <person name="Zeng Q."/>
            <person name="Gargeya S."/>
            <person name="Fitzgerald M."/>
            <person name="Haas B."/>
            <person name="Abouelleil A."/>
            <person name="Alvarado L."/>
            <person name="Arachchi H.M."/>
            <person name="Berlin A."/>
            <person name="Chapman S.B."/>
            <person name="Goldberg J."/>
            <person name="Griggs A."/>
            <person name="Gujja S."/>
            <person name="Hansen M."/>
            <person name="Howarth C."/>
            <person name="Imamovic A."/>
            <person name="Larimer J."/>
            <person name="McCowen C."/>
            <person name="Montmayeur A."/>
            <person name="Murphy C."/>
            <person name="Neiman D."/>
            <person name="Pearson M."/>
            <person name="Priest M."/>
            <person name="Roberts A."/>
            <person name="Saif S."/>
            <person name="Shea T."/>
            <person name="Sisk P."/>
            <person name="Sykes S."/>
            <person name="Wortman J."/>
            <person name="Nusbaum C."/>
            <person name="Birren B."/>
        </authorList>
    </citation>
    <scope>NUCLEOTIDE SEQUENCE [LARGE SCALE GENOMIC DNA]</scope>
    <source>
        <strain evidence="1 2">VD078</strain>
    </source>
</reference>
<dbReference type="AlphaFoldDB" id="A0ABC9QX54"/>
<proteinExistence type="predicted"/>
<gene>
    <name evidence="1" type="ORF">III_05275</name>
</gene>
<name>A0ABC9QX54_BACMY</name>
<organism evidence="1 2">
    <name type="scientific">Bacillus mycoides</name>
    <dbReference type="NCBI Taxonomy" id="1405"/>
    <lineage>
        <taxon>Bacteria</taxon>
        <taxon>Bacillati</taxon>
        <taxon>Bacillota</taxon>
        <taxon>Bacilli</taxon>
        <taxon>Bacillales</taxon>
        <taxon>Bacillaceae</taxon>
        <taxon>Bacillus</taxon>
        <taxon>Bacillus cereus group</taxon>
    </lineage>
</organism>
<protein>
    <submittedName>
        <fullName evidence="1">Uncharacterized protein</fullName>
    </submittedName>
</protein>